<dbReference type="SUPFAM" id="SSF48008">
    <property type="entry name" value="GntR ligand-binding domain-like"/>
    <property type="match status" value="1"/>
</dbReference>
<dbReference type="STRING" id="722472.SAMN05444321_7731"/>
<keyword evidence="2" id="KW-0238">DNA-binding</keyword>
<evidence type="ECO:0000256" key="4">
    <source>
        <dbReference type="SAM" id="MobiDB-lite"/>
    </source>
</evidence>
<dbReference type="Gene3D" id="1.10.10.10">
    <property type="entry name" value="Winged helix-like DNA-binding domain superfamily/Winged helix DNA-binding domain"/>
    <property type="match status" value="1"/>
</dbReference>
<dbReference type="GO" id="GO:0003677">
    <property type="term" value="F:DNA binding"/>
    <property type="evidence" value="ECO:0007669"/>
    <property type="project" value="UniProtKB-KW"/>
</dbReference>
<dbReference type="Gene3D" id="1.20.120.530">
    <property type="entry name" value="GntR ligand-binding domain-like"/>
    <property type="match status" value="1"/>
</dbReference>
<dbReference type="PANTHER" id="PTHR43537">
    <property type="entry name" value="TRANSCRIPTIONAL REGULATOR, GNTR FAMILY"/>
    <property type="match status" value="1"/>
</dbReference>
<dbReference type="GO" id="GO:0003700">
    <property type="term" value="F:DNA-binding transcription factor activity"/>
    <property type="evidence" value="ECO:0007669"/>
    <property type="project" value="InterPro"/>
</dbReference>
<organism evidence="6 7">
    <name type="scientific">Bradyrhizobium lablabi</name>
    <dbReference type="NCBI Taxonomy" id="722472"/>
    <lineage>
        <taxon>Bacteria</taxon>
        <taxon>Pseudomonadati</taxon>
        <taxon>Pseudomonadota</taxon>
        <taxon>Alphaproteobacteria</taxon>
        <taxon>Hyphomicrobiales</taxon>
        <taxon>Nitrobacteraceae</taxon>
        <taxon>Bradyrhizobium</taxon>
    </lineage>
</organism>
<dbReference type="Pfam" id="PF07729">
    <property type="entry name" value="FCD"/>
    <property type="match status" value="1"/>
</dbReference>
<dbReference type="InterPro" id="IPR011711">
    <property type="entry name" value="GntR_C"/>
</dbReference>
<dbReference type="Proteomes" id="UP000051660">
    <property type="component" value="Unassembled WGS sequence"/>
</dbReference>
<dbReference type="InterPro" id="IPR000524">
    <property type="entry name" value="Tscrpt_reg_HTH_GntR"/>
</dbReference>
<evidence type="ECO:0000259" key="5">
    <source>
        <dbReference type="PROSITE" id="PS50949"/>
    </source>
</evidence>
<protein>
    <submittedName>
        <fullName evidence="6">GntR family transcriptional regulator</fullName>
    </submittedName>
</protein>
<dbReference type="SMART" id="SM00345">
    <property type="entry name" value="HTH_GNTR"/>
    <property type="match status" value="1"/>
</dbReference>
<gene>
    <name evidence="6" type="ORF">CQ14_31305</name>
</gene>
<dbReference type="SUPFAM" id="SSF46785">
    <property type="entry name" value="Winged helix' DNA-binding domain"/>
    <property type="match status" value="1"/>
</dbReference>
<dbReference type="CDD" id="cd07377">
    <property type="entry name" value="WHTH_GntR"/>
    <property type="match status" value="1"/>
</dbReference>
<dbReference type="InterPro" id="IPR036390">
    <property type="entry name" value="WH_DNA-bd_sf"/>
</dbReference>
<evidence type="ECO:0000256" key="3">
    <source>
        <dbReference type="ARBA" id="ARBA00023163"/>
    </source>
</evidence>
<proteinExistence type="predicted"/>
<dbReference type="Pfam" id="PF00392">
    <property type="entry name" value="GntR"/>
    <property type="match status" value="1"/>
</dbReference>
<name>A0A0R3N409_9BRAD</name>
<evidence type="ECO:0000313" key="7">
    <source>
        <dbReference type="Proteomes" id="UP000051660"/>
    </source>
</evidence>
<dbReference type="PROSITE" id="PS50949">
    <property type="entry name" value="HTH_GNTR"/>
    <property type="match status" value="1"/>
</dbReference>
<dbReference type="PANTHER" id="PTHR43537:SF50">
    <property type="entry name" value="TRANSCRIPTIONAL REGULATORY PROTEIN"/>
    <property type="match status" value="1"/>
</dbReference>
<dbReference type="AlphaFoldDB" id="A0A0R3N409"/>
<dbReference type="InterPro" id="IPR008920">
    <property type="entry name" value="TF_FadR/GntR_C"/>
</dbReference>
<sequence>MKSTIPESGVPIAKPADSGPERSEPSLHGEILSRLRDYVVEGNIPDGGRVPERQLCEMFGISRTPLREALKVLAAEGLIDLLPNRGARVRQLGKRDLEELFDVMGGLESLAGRLACETITDEEIAEIERLHYEMYGHYLHRNMHNYFQANQRIHERIVAASRNETLRTIYANLAGRIRRVRYSANFARERQRWTEAMREHEGILDALRRRAGSELADILFQHLRNKRTAAVEHLGGMPEGAIAEATEG</sequence>
<dbReference type="SMART" id="SM00895">
    <property type="entry name" value="FCD"/>
    <property type="match status" value="1"/>
</dbReference>
<keyword evidence="3" id="KW-0804">Transcription</keyword>
<dbReference type="PRINTS" id="PR00035">
    <property type="entry name" value="HTHGNTR"/>
</dbReference>
<accession>A0A0R3N409</accession>
<reference evidence="6 7" key="1">
    <citation type="submission" date="2014-03" db="EMBL/GenBank/DDBJ databases">
        <title>Bradyrhizobium valentinum sp. nov., isolated from effective nodules of Lupinus mariae-josephae, a lupine endemic of basic-lime soils in Eastern Spain.</title>
        <authorList>
            <person name="Duran D."/>
            <person name="Rey L."/>
            <person name="Navarro A."/>
            <person name="Busquets A."/>
            <person name="Imperial J."/>
            <person name="Ruiz-Argueso T."/>
        </authorList>
    </citation>
    <scope>NUCLEOTIDE SEQUENCE [LARGE SCALE GENOMIC DNA]</scope>
    <source>
        <strain evidence="6 7">CCBAU 23086</strain>
    </source>
</reference>
<keyword evidence="1" id="KW-0805">Transcription regulation</keyword>
<dbReference type="RefSeq" id="WP_057858590.1">
    <property type="nucleotide sequence ID" value="NZ_LLYB01000062.1"/>
</dbReference>
<evidence type="ECO:0000256" key="1">
    <source>
        <dbReference type="ARBA" id="ARBA00023015"/>
    </source>
</evidence>
<dbReference type="InterPro" id="IPR036388">
    <property type="entry name" value="WH-like_DNA-bd_sf"/>
</dbReference>
<dbReference type="EMBL" id="LLYB01000062">
    <property type="protein sequence ID" value="KRR24531.1"/>
    <property type="molecule type" value="Genomic_DNA"/>
</dbReference>
<comment type="caution">
    <text evidence="6">The sequence shown here is derived from an EMBL/GenBank/DDBJ whole genome shotgun (WGS) entry which is preliminary data.</text>
</comment>
<evidence type="ECO:0000256" key="2">
    <source>
        <dbReference type="ARBA" id="ARBA00023125"/>
    </source>
</evidence>
<feature type="region of interest" description="Disordered" evidence="4">
    <location>
        <begin position="1"/>
        <end position="26"/>
    </location>
</feature>
<evidence type="ECO:0000313" key="6">
    <source>
        <dbReference type="EMBL" id="KRR24531.1"/>
    </source>
</evidence>
<feature type="domain" description="HTH gntR-type" evidence="5">
    <location>
        <begin position="25"/>
        <end position="92"/>
    </location>
</feature>